<comment type="caution">
    <text evidence="1">The sequence shown here is derived from an EMBL/GenBank/DDBJ whole genome shotgun (WGS) entry which is preliminary data.</text>
</comment>
<sequence>MSGIPDFKNLVFKDTSFANLMNKRIYNVLLIATKYDAFMLEDDGRVDEQIFNEYTSLSLRYPPRFTQVTTEEEALAELKDRNFELIICMPNMDNRDIFAAATEIKIHYPNI</sequence>
<name>A0A642BWM9_BACOV</name>
<proteinExistence type="predicted"/>
<feature type="non-terminal residue" evidence="1">
    <location>
        <position position="111"/>
    </location>
</feature>
<protein>
    <submittedName>
        <fullName evidence="1">Phosphoenolpyruvate synthase</fullName>
    </submittedName>
</protein>
<organism evidence="1">
    <name type="scientific">Bacteroides ovatus</name>
    <dbReference type="NCBI Taxonomy" id="28116"/>
    <lineage>
        <taxon>Bacteria</taxon>
        <taxon>Pseudomonadati</taxon>
        <taxon>Bacteroidota</taxon>
        <taxon>Bacteroidia</taxon>
        <taxon>Bacteroidales</taxon>
        <taxon>Bacteroidaceae</taxon>
        <taxon>Bacteroides</taxon>
    </lineage>
</organism>
<dbReference type="AlphaFoldDB" id="A0A642BWM9"/>
<accession>A0A642BWM9</accession>
<evidence type="ECO:0000313" key="1">
    <source>
        <dbReference type="EMBL" id="KAA4628056.1"/>
    </source>
</evidence>
<keyword evidence="1" id="KW-0670">Pyruvate</keyword>
<dbReference type="EMBL" id="VWFQ01000286">
    <property type="protein sequence ID" value="KAA4628056.1"/>
    <property type="molecule type" value="Genomic_DNA"/>
</dbReference>
<gene>
    <name evidence="1" type="ORF">F3B52_28465</name>
</gene>
<reference evidence="1" key="1">
    <citation type="journal article" date="2019" name="Nat. Med.">
        <title>A library of human gut bacterial isolates paired with longitudinal multiomics data enables mechanistic microbiome research.</title>
        <authorList>
            <person name="Poyet M."/>
            <person name="Groussin M."/>
            <person name="Gibbons S.M."/>
            <person name="Avila-Pacheco J."/>
            <person name="Jiang X."/>
            <person name="Kearney S.M."/>
            <person name="Perrotta A.R."/>
            <person name="Berdy B."/>
            <person name="Zhao S."/>
            <person name="Lieberman T.D."/>
            <person name="Swanson P.K."/>
            <person name="Smith M."/>
            <person name="Roesemann S."/>
            <person name="Alexander J.E."/>
            <person name="Rich S.A."/>
            <person name="Livny J."/>
            <person name="Vlamakis H."/>
            <person name="Clish C."/>
            <person name="Bullock K."/>
            <person name="Deik A."/>
            <person name="Scott J."/>
            <person name="Pierce K.A."/>
            <person name="Xavier R.J."/>
            <person name="Alm E.J."/>
        </authorList>
    </citation>
    <scope>NUCLEOTIDE SEQUENCE</scope>
    <source>
        <strain evidence="1">BIOML-A16</strain>
    </source>
</reference>